<evidence type="ECO:0000256" key="1">
    <source>
        <dbReference type="ARBA" id="ARBA00004141"/>
    </source>
</evidence>
<dbReference type="PANTHER" id="PTHR31462:SF5">
    <property type="entry name" value="ENDOSOMAL_LYSOSOMAL PROTON CHANNEL TMEM175"/>
    <property type="match status" value="1"/>
</dbReference>
<evidence type="ECO:0000256" key="5">
    <source>
        <dbReference type="ARBA" id="ARBA00022692"/>
    </source>
</evidence>
<keyword evidence="9" id="KW-0406">Ion transport</keyword>
<feature type="transmembrane region" description="Helical" evidence="13">
    <location>
        <begin position="152"/>
        <end position="179"/>
    </location>
</feature>
<keyword evidence="5 13" id="KW-0812">Transmembrane</keyword>
<keyword evidence="11" id="KW-0407">Ion channel</keyword>
<comment type="subcellular location">
    <subcellularLocation>
        <location evidence="1">Membrane</location>
        <topology evidence="1">Multi-pass membrane protein</topology>
    </subcellularLocation>
</comment>
<feature type="transmembrane region" description="Helical" evidence="13">
    <location>
        <begin position="38"/>
        <end position="62"/>
    </location>
</feature>
<evidence type="ECO:0000256" key="3">
    <source>
        <dbReference type="ARBA" id="ARBA00022448"/>
    </source>
</evidence>
<dbReference type="InterPro" id="IPR010617">
    <property type="entry name" value="TMEM175-like"/>
</dbReference>
<comment type="catalytic activity">
    <reaction evidence="12">
        <text>K(+)(in) = K(+)(out)</text>
        <dbReference type="Rhea" id="RHEA:29463"/>
        <dbReference type="ChEBI" id="CHEBI:29103"/>
    </reaction>
</comment>
<keyword evidence="4" id="KW-0633">Potassium transport</keyword>
<sequence length="193" mass="22192">MMFKNSKSRLVAISDGVFAVVLTIMVLGVVVPEHPTKLLIGIAFRQIVIFLISFAVVAQYWMLHQELFSALEKVSVRVIVMNFYYLALISLIPFVTAWLSRELFNRVVVITFATVLVLVDLLQYLLFRLVVHESHMTPKTHDLEEIRSTKMMFWISVSYVVVGGLFPKTLLVLILLGMFTRTVVTHWYRQGNQ</sequence>
<evidence type="ECO:0000256" key="8">
    <source>
        <dbReference type="ARBA" id="ARBA00022989"/>
    </source>
</evidence>
<comment type="caution">
    <text evidence="14">The sequence shown here is derived from an EMBL/GenBank/DDBJ whole genome shotgun (WGS) entry which is preliminary data.</text>
</comment>
<keyword evidence="6" id="KW-0631">Potassium channel</keyword>
<dbReference type="GO" id="GO:0016020">
    <property type="term" value="C:membrane"/>
    <property type="evidence" value="ECO:0007669"/>
    <property type="project" value="UniProtKB-SubCell"/>
</dbReference>
<organism evidence="14 15">
    <name type="scientific">Furfurilactobacillus rossiae</name>
    <dbReference type="NCBI Taxonomy" id="231049"/>
    <lineage>
        <taxon>Bacteria</taxon>
        <taxon>Bacillati</taxon>
        <taxon>Bacillota</taxon>
        <taxon>Bacilli</taxon>
        <taxon>Lactobacillales</taxon>
        <taxon>Lactobacillaceae</taxon>
        <taxon>Furfurilactobacillus</taxon>
    </lineage>
</organism>
<feature type="transmembrane region" description="Helical" evidence="13">
    <location>
        <begin position="74"/>
        <end position="95"/>
    </location>
</feature>
<evidence type="ECO:0000256" key="7">
    <source>
        <dbReference type="ARBA" id="ARBA00022958"/>
    </source>
</evidence>
<proteinExistence type="inferred from homology"/>
<evidence type="ECO:0000313" key="14">
    <source>
        <dbReference type="EMBL" id="MYV05879.1"/>
    </source>
</evidence>
<keyword evidence="7" id="KW-0630">Potassium</keyword>
<evidence type="ECO:0000256" key="4">
    <source>
        <dbReference type="ARBA" id="ARBA00022538"/>
    </source>
</evidence>
<keyword evidence="8 13" id="KW-1133">Transmembrane helix</keyword>
<feature type="transmembrane region" description="Helical" evidence="13">
    <location>
        <begin position="12"/>
        <end position="32"/>
    </location>
</feature>
<dbReference type="EMBL" id="WEZT01000018">
    <property type="protein sequence ID" value="MYV05879.1"/>
    <property type="molecule type" value="Genomic_DNA"/>
</dbReference>
<feature type="transmembrane region" description="Helical" evidence="13">
    <location>
        <begin position="107"/>
        <end position="131"/>
    </location>
</feature>
<evidence type="ECO:0000256" key="13">
    <source>
        <dbReference type="SAM" id="Phobius"/>
    </source>
</evidence>
<gene>
    <name evidence="14" type="ORF">GB992_08530</name>
</gene>
<keyword evidence="3" id="KW-0813">Transport</keyword>
<accession>A0A7C9ITZ9</accession>
<evidence type="ECO:0000256" key="6">
    <source>
        <dbReference type="ARBA" id="ARBA00022826"/>
    </source>
</evidence>
<dbReference type="Proteomes" id="UP000480570">
    <property type="component" value="Unassembled WGS sequence"/>
</dbReference>
<comment type="similarity">
    <text evidence="2">Belongs to the TMEM175 family.</text>
</comment>
<reference evidence="14 15" key="1">
    <citation type="journal article" date="2019" name="Appl. Environ. Microbiol.">
        <title>Genetic determinants of hydroxycinnamic acid metabolism in heterofermentative lactobacilli.</title>
        <authorList>
            <person name="Gaur G."/>
            <person name="Oh J.H."/>
            <person name="Filannino P."/>
            <person name="Gobbetti M."/>
            <person name="van Pijkeren J.P."/>
            <person name="Ganzle M.G."/>
        </authorList>
    </citation>
    <scope>NUCLEOTIDE SEQUENCE [LARGE SCALE GENOMIC DNA]</scope>
    <source>
        <strain evidence="14 15">FUA3583</strain>
    </source>
</reference>
<keyword evidence="10 13" id="KW-0472">Membrane</keyword>
<protein>
    <submittedName>
        <fullName evidence="14">DUF1211 domain-containing protein</fullName>
    </submittedName>
</protein>
<dbReference type="GO" id="GO:0005267">
    <property type="term" value="F:potassium channel activity"/>
    <property type="evidence" value="ECO:0007669"/>
    <property type="project" value="UniProtKB-KW"/>
</dbReference>
<evidence type="ECO:0000256" key="11">
    <source>
        <dbReference type="ARBA" id="ARBA00023303"/>
    </source>
</evidence>
<dbReference type="GO" id="GO:0015252">
    <property type="term" value="F:proton channel activity"/>
    <property type="evidence" value="ECO:0007669"/>
    <property type="project" value="InterPro"/>
</dbReference>
<dbReference type="Pfam" id="PF06736">
    <property type="entry name" value="TMEM175"/>
    <property type="match status" value="1"/>
</dbReference>
<evidence type="ECO:0000256" key="9">
    <source>
        <dbReference type="ARBA" id="ARBA00023065"/>
    </source>
</evidence>
<dbReference type="PANTHER" id="PTHR31462">
    <property type="entry name" value="ENDOSOMAL/LYSOSOMAL POTASSIUM CHANNEL TMEM175"/>
    <property type="match status" value="1"/>
</dbReference>
<evidence type="ECO:0000256" key="2">
    <source>
        <dbReference type="ARBA" id="ARBA00006920"/>
    </source>
</evidence>
<evidence type="ECO:0000313" key="15">
    <source>
        <dbReference type="Proteomes" id="UP000480570"/>
    </source>
</evidence>
<name>A0A7C9ITZ9_9LACO</name>
<dbReference type="AlphaFoldDB" id="A0A7C9ITZ9"/>
<evidence type="ECO:0000256" key="10">
    <source>
        <dbReference type="ARBA" id="ARBA00023136"/>
    </source>
</evidence>
<evidence type="ECO:0000256" key="12">
    <source>
        <dbReference type="ARBA" id="ARBA00034430"/>
    </source>
</evidence>